<reference evidence="2 3" key="1">
    <citation type="journal article" date="2016" name="Proc. Natl. Acad. Sci. U.S.A.">
        <title>Comparative genomics of biotechnologically important yeasts.</title>
        <authorList>
            <person name="Riley R."/>
            <person name="Haridas S."/>
            <person name="Wolfe K.H."/>
            <person name="Lopes M.R."/>
            <person name="Hittinger C.T."/>
            <person name="Goeker M."/>
            <person name="Salamov A.A."/>
            <person name="Wisecaver J.H."/>
            <person name="Long T.M."/>
            <person name="Calvey C.H."/>
            <person name="Aerts A.L."/>
            <person name="Barry K.W."/>
            <person name="Choi C."/>
            <person name="Clum A."/>
            <person name="Coughlan A.Y."/>
            <person name="Deshpande S."/>
            <person name="Douglass A.P."/>
            <person name="Hanson S.J."/>
            <person name="Klenk H.-P."/>
            <person name="LaButti K.M."/>
            <person name="Lapidus A."/>
            <person name="Lindquist E.A."/>
            <person name="Lipzen A.M."/>
            <person name="Meier-Kolthoff J.P."/>
            <person name="Ohm R.A."/>
            <person name="Otillar R.P."/>
            <person name="Pangilinan J.L."/>
            <person name="Peng Y."/>
            <person name="Rokas A."/>
            <person name="Rosa C.A."/>
            <person name="Scheuner C."/>
            <person name="Sibirny A.A."/>
            <person name="Slot J.C."/>
            <person name="Stielow J.B."/>
            <person name="Sun H."/>
            <person name="Kurtzman C.P."/>
            <person name="Blackwell M."/>
            <person name="Grigoriev I.V."/>
            <person name="Jeffries T.W."/>
        </authorList>
    </citation>
    <scope>NUCLEOTIDE SEQUENCE [LARGE SCALE GENOMIC DNA]</scope>
    <source>
        <strain evidence="2 3">NRRL Y-11557</strain>
    </source>
</reference>
<proteinExistence type="predicted"/>
<sequence length="334" mass="35827">MTSKDSEPETSEAKDFSDELDQIFGLGQSKTVFSARSSSIINHQQQELSIIEQQIRATDERLRRRHQEFEQGMTGPITNNMLGKKEGSINAPSASTSVLKRVPRKSLETSRISALSDASDTLYNPRSRPSSNGHTIALTEGGSRKSRDQSLGDQSRQTSIGAIGAKLQSWTKHHKQEKSQGASRSASDCSTVSGNGRTTNEGTRSASHSTGDALKSPSSNFQQRNVSSQGFDDSNDAVVNIEKSTLDSSIDSRSVVVPRTGSATAVGEGAAVGPMNSSYTYDWDDAADSISTDKAKNEVSVKDGFRKTSGSGKSFPSWMKLNKDSSGSSKKSAE</sequence>
<feature type="compositionally biased region" description="Polar residues" evidence="1">
    <location>
        <begin position="324"/>
        <end position="334"/>
    </location>
</feature>
<name>A0A1E3Q971_LIPST</name>
<evidence type="ECO:0000313" key="2">
    <source>
        <dbReference type="EMBL" id="ODQ74249.1"/>
    </source>
</evidence>
<feature type="region of interest" description="Disordered" evidence="1">
    <location>
        <begin position="304"/>
        <end position="334"/>
    </location>
</feature>
<protein>
    <submittedName>
        <fullName evidence="2">Uncharacterized protein</fullName>
    </submittedName>
</protein>
<evidence type="ECO:0000313" key="3">
    <source>
        <dbReference type="Proteomes" id="UP000094385"/>
    </source>
</evidence>
<keyword evidence="3" id="KW-1185">Reference proteome</keyword>
<accession>A0A1E3Q971</accession>
<organism evidence="2 3">
    <name type="scientific">Lipomyces starkeyi NRRL Y-11557</name>
    <dbReference type="NCBI Taxonomy" id="675824"/>
    <lineage>
        <taxon>Eukaryota</taxon>
        <taxon>Fungi</taxon>
        <taxon>Dikarya</taxon>
        <taxon>Ascomycota</taxon>
        <taxon>Saccharomycotina</taxon>
        <taxon>Lipomycetes</taxon>
        <taxon>Lipomycetales</taxon>
        <taxon>Lipomycetaceae</taxon>
        <taxon>Lipomyces</taxon>
    </lineage>
</organism>
<feature type="compositionally biased region" description="Polar residues" evidence="1">
    <location>
        <begin position="179"/>
        <end position="232"/>
    </location>
</feature>
<feature type="compositionally biased region" description="Polar residues" evidence="1">
    <location>
        <begin position="151"/>
        <end position="160"/>
    </location>
</feature>
<feature type="region of interest" description="Disordered" evidence="1">
    <location>
        <begin position="73"/>
        <end position="235"/>
    </location>
</feature>
<dbReference type="EMBL" id="KV454292">
    <property type="protein sequence ID" value="ODQ74249.1"/>
    <property type="molecule type" value="Genomic_DNA"/>
</dbReference>
<dbReference type="OrthoDB" id="10522701at2759"/>
<gene>
    <name evidence="2" type="ORF">LIPSTDRAFT_2248</name>
</gene>
<evidence type="ECO:0000256" key="1">
    <source>
        <dbReference type="SAM" id="MobiDB-lite"/>
    </source>
</evidence>
<dbReference type="Proteomes" id="UP000094385">
    <property type="component" value="Unassembled WGS sequence"/>
</dbReference>
<dbReference type="AlphaFoldDB" id="A0A1E3Q971"/>
<feature type="compositionally biased region" description="Polar residues" evidence="1">
    <location>
        <begin position="109"/>
        <end position="134"/>
    </location>
</feature>